<evidence type="ECO:0000313" key="3">
    <source>
        <dbReference type="EMBL" id="SDP42199.1"/>
    </source>
</evidence>
<feature type="domain" description="XdhC- CoxI" evidence="1">
    <location>
        <begin position="12"/>
        <end position="68"/>
    </location>
</feature>
<dbReference type="OrthoDB" id="9815497at2"/>
<dbReference type="InterPro" id="IPR052698">
    <property type="entry name" value="MoCofactor_Util/Proc"/>
</dbReference>
<organism evidence="3 4">
    <name type="scientific">Desulforhopalus singaporensis</name>
    <dbReference type="NCBI Taxonomy" id="91360"/>
    <lineage>
        <taxon>Bacteria</taxon>
        <taxon>Pseudomonadati</taxon>
        <taxon>Thermodesulfobacteriota</taxon>
        <taxon>Desulfobulbia</taxon>
        <taxon>Desulfobulbales</taxon>
        <taxon>Desulfocapsaceae</taxon>
        <taxon>Desulforhopalus</taxon>
    </lineage>
</organism>
<dbReference type="PANTHER" id="PTHR30388">
    <property type="entry name" value="ALDEHYDE OXIDOREDUCTASE MOLYBDENUM COFACTOR ASSEMBLY PROTEIN"/>
    <property type="match status" value="1"/>
</dbReference>
<evidence type="ECO:0000313" key="4">
    <source>
        <dbReference type="Proteomes" id="UP000199073"/>
    </source>
</evidence>
<dbReference type="STRING" id="91360.SAMN05660330_02724"/>
<feature type="domain" description="XdhC Rossmann" evidence="2">
    <location>
        <begin position="189"/>
        <end position="329"/>
    </location>
</feature>
<dbReference type="InterPro" id="IPR003777">
    <property type="entry name" value="XdhC_CoxI"/>
</dbReference>
<dbReference type="InterPro" id="IPR036291">
    <property type="entry name" value="NAD(P)-bd_dom_sf"/>
</dbReference>
<dbReference type="Gene3D" id="3.40.50.720">
    <property type="entry name" value="NAD(P)-binding Rossmann-like Domain"/>
    <property type="match status" value="1"/>
</dbReference>
<accession>A0A1H0SKZ6</accession>
<name>A0A1H0SKZ6_9BACT</name>
<dbReference type="PANTHER" id="PTHR30388:SF6">
    <property type="entry name" value="XANTHINE DEHYDROGENASE SUBUNIT A-RELATED"/>
    <property type="match status" value="1"/>
</dbReference>
<dbReference type="InterPro" id="IPR027051">
    <property type="entry name" value="XdhC_Rossmann_dom"/>
</dbReference>
<keyword evidence="4" id="KW-1185">Reference proteome</keyword>
<sequence>MRNLLDTIVGVLKNGEELIVVGITRSSGSAPRTSGARMVVLADGTIRGTVGGGILEGRCIEESIRLFGSSSTHKEIDFSLDAETIAGEGMICGGAVSVLLHRIGEEQLDMFEQLLTLCRTGMRPLLLTLLPGKASACPQLIIADRDNLQPFGSGFYEFLMEKTGRAPYLVVADGVELFVEPLVSPGVVHLIGAGHVSFAAAKIAAFTGFEVVVVDDRSEFASHNRFPEAHQVRVVDSFDSCFDRLTADDYVVIVTRGHLHDKEVLAQALGTDAGYIGMIGSRKKRDMIYDALRDQGVSEASLARVYSPIGLSIGADTPNEIALSIVGELVKVRAEGGMKKI</sequence>
<evidence type="ECO:0000259" key="1">
    <source>
        <dbReference type="Pfam" id="PF02625"/>
    </source>
</evidence>
<dbReference type="NCBIfam" id="NF045664">
    <property type="entry name" value="XdhC_rel_AOR"/>
    <property type="match status" value="1"/>
</dbReference>
<dbReference type="Pfam" id="PF02625">
    <property type="entry name" value="XdhC_CoxI"/>
    <property type="match status" value="1"/>
</dbReference>
<reference evidence="3 4" key="1">
    <citation type="submission" date="2016-10" db="EMBL/GenBank/DDBJ databases">
        <authorList>
            <person name="de Groot N.N."/>
        </authorList>
    </citation>
    <scope>NUCLEOTIDE SEQUENCE [LARGE SCALE GENOMIC DNA]</scope>
    <source>
        <strain evidence="3 4">DSM 12130</strain>
    </source>
</reference>
<protein>
    <submittedName>
        <fullName evidence="3">Xanthine dehydrogenase accessory factor</fullName>
    </submittedName>
</protein>
<gene>
    <name evidence="3" type="ORF">SAMN05660330_02724</name>
</gene>
<dbReference type="EMBL" id="FNJI01000019">
    <property type="protein sequence ID" value="SDP42199.1"/>
    <property type="molecule type" value="Genomic_DNA"/>
</dbReference>
<evidence type="ECO:0000259" key="2">
    <source>
        <dbReference type="Pfam" id="PF13478"/>
    </source>
</evidence>
<dbReference type="SUPFAM" id="SSF51735">
    <property type="entry name" value="NAD(P)-binding Rossmann-fold domains"/>
    <property type="match status" value="1"/>
</dbReference>
<proteinExistence type="predicted"/>
<dbReference type="Proteomes" id="UP000199073">
    <property type="component" value="Unassembled WGS sequence"/>
</dbReference>
<dbReference type="RefSeq" id="WP_092223733.1">
    <property type="nucleotide sequence ID" value="NZ_FNJI01000019.1"/>
</dbReference>
<dbReference type="Pfam" id="PF13478">
    <property type="entry name" value="XdhC_C"/>
    <property type="match status" value="1"/>
</dbReference>
<dbReference type="AlphaFoldDB" id="A0A1H0SKZ6"/>